<evidence type="ECO:0000313" key="2">
    <source>
        <dbReference type="EMBL" id="CAI9175077.1"/>
    </source>
</evidence>
<accession>A0ABN8ZQM4</accession>
<evidence type="ECO:0000256" key="1">
    <source>
        <dbReference type="SAM" id="MobiDB-lite"/>
    </source>
</evidence>
<dbReference type="Proteomes" id="UP001176941">
    <property type="component" value="Chromosome 4"/>
</dbReference>
<feature type="compositionally biased region" description="Low complexity" evidence="1">
    <location>
        <begin position="65"/>
        <end position="74"/>
    </location>
</feature>
<sequence>MWPRLLAVLPPLTSRGWFGGVYLRLAAELRGPEGLPVPGSAASTAQSPPSFPAAKQDRGGPCPAPALALEALPPRGQDAPPTTRRPAGQAAAEQAVLRAAERAANPEALLSLHAGQVQHQSRQSAEAGPPRGTSPLVATCEYDTPGQRDPETGDVAPGQGPSPKRDPHPGREVDAPRDRRPGSAWFSRCPPHGHAPGSLLSTVGCLSAV</sequence>
<dbReference type="EMBL" id="OX459940">
    <property type="protein sequence ID" value="CAI9175077.1"/>
    <property type="molecule type" value="Genomic_DNA"/>
</dbReference>
<organism evidence="2 3">
    <name type="scientific">Rangifer tarandus platyrhynchus</name>
    <name type="common">Svalbard reindeer</name>
    <dbReference type="NCBI Taxonomy" id="3082113"/>
    <lineage>
        <taxon>Eukaryota</taxon>
        <taxon>Metazoa</taxon>
        <taxon>Chordata</taxon>
        <taxon>Craniata</taxon>
        <taxon>Vertebrata</taxon>
        <taxon>Euteleostomi</taxon>
        <taxon>Mammalia</taxon>
        <taxon>Eutheria</taxon>
        <taxon>Laurasiatheria</taxon>
        <taxon>Artiodactyla</taxon>
        <taxon>Ruminantia</taxon>
        <taxon>Pecora</taxon>
        <taxon>Cervidae</taxon>
        <taxon>Odocoileinae</taxon>
        <taxon>Rangifer</taxon>
    </lineage>
</organism>
<gene>
    <name evidence="2" type="ORF">MRATA1EN1_LOCUS24039</name>
</gene>
<keyword evidence="3" id="KW-1185">Reference proteome</keyword>
<reference evidence="2" key="1">
    <citation type="submission" date="2023-04" db="EMBL/GenBank/DDBJ databases">
        <authorList>
            <consortium name="ELIXIR-Norway"/>
        </authorList>
    </citation>
    <scope>NUCLEOTIDE SEQUENCE [LARGE SCALE GENOMIC DNA]</scope>
</reference>
<feature type="compositionally biased region" description="Low complexity" evidence="1">
    <location>
        <begin position="84"/>
        <end position="97"/>
    </location>
</feature>
<feature type="compositionally biased region" description="Basic and acidic residues" evidence="1">
    <location>
        <begin position="163"/>
        <end position="181"/>
    </location>
</feature>
<proteinExistence type="predicted"/>
<feature type="region of interest" description="Disordered" evidence="1">
    <location>
        <begin position="37"/>
        <end position="97"/>
    </location>
</feature>
<feature type="region of interest" description="Disordered" evidence="1">
    <location>
        <begin position="115"/>
        <end position="197"/>
    </location>
</feature>
<evidence type="ECO:0000313" key="3">
    <source>
        <dbReference type="Proteomes" id="UP001176941"/>
    </source>
</evidence>
<name>A0ABN8ZQM4_RANTA</name>
<protein>
    <submittedName>
        <fullName evidence="2">Uncharacterized protein</fullName>
    </submittedName>
</protein>